<sequence>MNYFGTNLDTHGHYFWELDGIMMRKVKTSFKDIPFDPEELTNDCKKKGDTVFCVVEGYSILAINGSCKDTRPGTKSVFWVNQVITKEELLQRIANIPVARKMIQQMDFLINW</sequence>
<accession>X0XM75</accession>
<reference evidence="1" key="1">
    <citation type="journal article" date="2014" name="Front. Microbiol.">
        <title>High frequency of phylogenetically diverse reductive dehalogenase-homologous genes in deep subseafloor sedimentary metagenomes.</title>
        <authorList>
            <person name="Kawai M."/>
            <person name="Futagami T."/>
            <person name="Toyoda A."/>
            <person name="Takaki Y."/>
            <person name="Nishi S."/>
            <person name="Hori S."/>
            <person name="Arai W."/>
            <person name="Tsubouchi T."/>
            <person name="Morono Y."/>
            <person name="Uchiyama I."/>
            <person name="Ito T."/>
            <person name="Fujiyama A."/>
            <person name="Inagaki F."/>
            <person name="Takami H."/>
        </authorList>
    </citation>
    <scope>NUCLEOTIDE SEQUENCE</scope>
    <source>
        <strain evidence="1">Expedition CK06-06</strain>
    </source>
</reference>
<gene>
    <name evidence="1" type="ORF">S01H1_74380</name>
</gene>
<organism evidence="1">
    <name type="scientific">marine sediment metagenome</name>
    <dbReference type="NCBI Taxonomy" id="412755"/>
    <lineage>
        <taxon>unclassified sequences</taxon>
        <taxon>metagenomes</taxon>
        <taxon>ecological metagenomes</taxon>
    </lineage>
</organism>
<comment type="caution">
    <text evidence="1">The sequence shown here is derived from an EMBL/GenBank/DDBJ whole genome shotgun (WGS) entry which is preliminary data.</text>
</comment>
<protein>
    <submittedName>
        <fullName evidence="1">Uncharacterized protein</fullName>
    </submittedName>
</protein>
<dbReference type="EMBL" id="BARS01049759">
    <property type="protein sequence ID" value="GAG36427.1"/>
    <property type="molecule type" value="Genomic_DNA"/>
</dbReference>
<dbReference type="AlphaFoldDB" id="X0XM75"/>
<evidence type="ECO:0000313" key="1">
    <source>
        <dbReference type="EMBL" id="GAG36427.1"/>
    </source>
</evidence>
<name>X0XM75_9ZZZZ</name>
<proteinExistence type="predicted"/>